<evidence type="ECO:0000256" key="4">
    <source>
        <dbReference type="ARBA" id="ARBA00022723"/>
    </source>
</evidence>
<organism evidence="9 10">
    <name type="scientific">Helicostylum pulchrum</name>
    <dbReference type="NCBI Taxonomy" id="562976"/>
    <lineage>
        <taxon>Eukaryota</taxon>
        <taxon>Fungi</taxon>
        <taxon>Fungi incertae sedis</taxon>
        <taxon>Mucoromycota</taxon>
        <taxon>Mucoromycotina</taxon>
        <taxon>Mucoromycetes</taxon>
        <taxon>Mucorales</taxon>
        <taxon>Mucorineae</taxon>
        <taxon>Mucoraceae</taxon>
        <taxon>Helicostylum</taxon>
    </lineage>
</organism>
<keyword evidence="10" id="KW-1185">Reference proteome</keyword>
<dbReference type="Proteomes" id="UP001476247">
    <property type="component" value="Unassembled WGS sequence"/>
</dbReference>
<comment type="subcellular location">
    <subcellularLocation>
        <location evidence="1">Membrane</location>
        <topology evidence="1">Multi-pass membrane protein</topology>
    </subcellularLocation>
</comment>
<sequence length="544" mass="60212">MLATRSILKTVAQNPSVLRNAIATPAFGVRHFNATRNTQAQCADAESELLRQQRKLRPVSPHLTIYQPQLTAILSSLHRITGVAVGGAFYLGALTYLAAPAFGATIDTASIIASAAAAPVALKVIAKATIATPFVFHSLNGIRHLVWDAGKCLGIKSVYTTGYAVLAGTAVGTAYLTFILFPFNCTQEMSNESSIDHLLGSTPEEPPTIDDDTTLQDFSQDSLTIGYSKQDNNASSYKTVQRENHVDCNIPGSKSKEIGDCMFSCKASCVQFMSYRILSIIDYKSFDLEKLDVVLGTNSVLPIEVECTLNGLNVLEYPTWFSDPLDSVMSNANFTRIPSSMTQNVFHYQIKKAFVTTPISYLLQAQAPFGTLDKLYIHIDWSSTTSKQFQLNWLNNRKVLSQYAEQLFVSILTRKTFCLFPLIFNDTFVKKVVPITSYLPRIAQSLQKIIKTSKDTSHDDFNDKLFENLEMIKNNTRIMKPVFTSKDDLVTDLMLGMYHTVSKKPNTPINISLISNKNKSSPNALNAVTKIWSIMVPALSDNES</sequence>
<evidence type="ECO:0000256" key="2">
    <source>
        <dbReference type="ARBA" id="ARBA00022617"/>
    </source>
</evidence>
<evidence type="ECO:0000256" key="8">
    <source>
        <dbReference type="SAM" id="Phobius"/>
    </source>
</evidence>
<comment type="caution">
    <text evidence="9">The sequence shown here is derived from an EMBL/GenBank/DDBJ whole genome shotgun (WGS) entry which is preliminary data.</text>
</comment>
<keyword evidence="5 8" id="KW-1133">Transmembrane helix</keyword>
<feature type="transmembrane region" description="Helical" evidence="8">
    <location>
        <begin position="80"/>
        <end position="99"/>
    </location>
</feature>
<dbReference type="Pfam" id="PF01127">
    <property type="entry name" value="Sdh_cyt"/>
    <property type="match status" value="1"/>
</dbReference>
<dbReference type="PROSITE" id="PS01001">
    <property type="entry name" value="SDH_CYT_2"/>
    <property type="match status" value="1"/>
</dbReference>
<dbReference type="NCBIfam" id="TIGR02970">
    <property type="entry name" value="succ_dehyd_cytB"/>
    <property type="match status" value="1"/>
</dbReference>
<keyword evidence="4" id="KW-0479">Metal-binding</keyword>
<keyword evidence="2" id="KW-0349">Heme</keyword>
<dbReference type="EMBL" id="BAABUJ010000004">
    <property type="protein sequence ID" value="GAA5794729.1"/>
    <property type="molecule type" value="Genomic_DNA"/>
</dbReference>
<keyword evidence="7 8" id="KW-0472">Membrane</keyword>
<reference evidence="9 10" key="1">
    <citation type="submission" date="2024-04" db="EMBL/GenBank/DDBJ databases">
        <title>genome sequences of Mucor flavus KT1a and Helicostylum pulchrum KT1b strains isolation_sourced from the surface of a dry-aged beef.</title>
        <authorList>
            <person name="Toyotome T."/>
            <person name="Hosono M."/>
            <person name="Torimaru M."/>
            <person name="Fukuda K."/>
            <person name="Mikami N."/>
        </authorList>
    </citation>
    <scope>NUCLEOTIDE SEQUENCE [LARGE SCALE GENOMIC DNA]</scope>
    <source>
        <strain evidence="9 10">KT1b</strain>
    </source>
</reference>
<accession>A0ABP9XIT4</accession>
<protein>
    <recommendedName>
        <fullName evidence="11">Cytochrome b560 subunit of succinate dehydrogenase</fullName>
    </recommendedName>
</protein>
<dbReference type="PANTHER" id="PTHR10978">
    <property type="entry name" value="SUCCINATE DEHYDROGENASE CYTOCHROME B560 SUBUNIT"/>
    <property type="match status" value="1"/>
</dbReference>
<keyword evidence="6" id="KW-0408">Iron</keyword>
<dbReference type="Gene3D" id="1.20.1300.10">
    <property type="entry name" value="Fumarate reductase/succinate dehydrogenase, transmembrane subunit"/>
    <property type="match status" value="1"/>
</dbReference>
<dbReference type="InterPro" id="IPR034804">
    <property type="entry name" value="SQR/QFR_C/D"/>
</dbReference>
<name>A0ABP9XIT4_9FUNG</name>
<feature type="transmembrane region" description="Helical" evidence="8">
    <location>
        <begin position="157"/>
        <end position="181"/>
    </location>
</feature>
<proteinExistence type="predicted"/>
<dbReference type="PANTHER" id="PTHR10978:SF5">
    <property type="entry name" value="SUCCINATE DEHYDROGENASE CYTOCHROME B560 SUBUNIT, MITOCHONDRIAL"/>
    <property type="match status" value="1"/>
</dbReference>
<dbReference type="SUPFAM" id="SSF81343">
    <property type="entry name" value="Fumarate reductase respiratory complex transmembrane subunits"/>
    <property type="match status" value="1"/>
</dbReference>
<evidence type="ECO:0008006" key="11">
    <source>
        <dbReference type="Google" id="ProtNLM"/>
    </source>
</evidence>
<evidence type="ECO:0000256" key="7">
    <source>
        <dbReference type="ARBA" id="ARBA00023136"/>
    </source>
</evidence>
<evidence type="ECO:0000256" key="1">
    <source>
        <dbReference type="ARBA" id="ARBA00004141"/>
    </source>
</evidence>
<evidence type="ECO:0000313" key="10">
    <source>
        <dbReference type="Proteomes" id="UP001476247"/>
    </source>
</evidence>
<gene>
    <name evidence="9" type="ORF">HPULCUR_000075</name>
</gene>
<evidence type="ECO:0000256" key="3">
    <source>
        <dbReference type="ARBA" id="ARBA00022692"/>
    </source>
</evidence>
<evidence type="ECO:0000256" key="5">
    <source>
        <dbReference type="ARBA" id="ARBA00022989"/>
    </source>
</evidence>
<dbReference type="InterPro" id="IPR018495">
    <property type="entry name" value="Succ_DH_cyt_bsu_CS"/>
</dbReference>
<evidence type="ECO:0000256" key="6">
    <source>
        <dbReference type="ARBA" id="ARBA00023004"/>
    </source>
</evidence>
<dbReference type="PROSITE" id="PS01000">
    <property type="entry name" value="SDH_CYT_1"/>
    <property type="match status" value="1"/>
</dbReference>
<feature type="transmembrane region" description="Helical" evidence="8">
    <location>
        <begin position="111"/>
        <end position="136"/>
    </location>
</feature>
<keyword evidence="3 8" id="KW-0812">Transmembrane</keyword>
<dbReference type="InterPro" id="IPR014314">
    <property type="entry name" value="Succ_DH_cytb556"/>
</dbReference>
<evidence type="ECO:0000313" key="9">
    <source>
        <dbReference type="EMBL" id="GAA5794729.1"/>
    </source>
</evidence>
<dbReference type="InterPro" id="IPR000701">
    <property type="entry name" value="SuccDH_FuR_B_TM-su"/>
</dbReference>
<dbReference type="CDD" id="cd03499">
    <property type="entry name" value="SQR_TypeC_SdhC"/>
    <property type="match status" value="1"/>
</dbReference>